<dbReference type="InterPro" id="IPR001199">
    <property type="entry name" value="Cyt_B5-like_heme/steroid-bd"/>
</dbReference>
<evidence type="ECO:0000256" key="13">
    <source>
        <dbReference type="ARBA" id="ARBA00013920"/>
    </source>
</evidence>
<dbReference type="FunFam" id="3.20.20.70:FF:000062">
    <property type="entry name" value="Cytochrome b2, mitochondrial, putative"/>
    <property type="match status" value="1"/>
</dbReference>
<dbReference type="Pfam" id="PF01070">
    <property type="entry name" value="FMN_dh"/>
    <property type="match status" value="1"/>
</dbReference>
<dbReference type="InterPro" id="IPR037458">
    <property type="entry name" value="L-MDH/L-LDH_FMN-bd"/>
</dbReference>
<comment type="cofactor">
    <cofactor evidence="4">
        <name>Co(2+)</name>
        <dbReference type="ChEBI" id="CHEBI:48828"/>
    </cofactor>
</comment>
<comment type="catalytic activity">
    <reaction evidence="1">
        <text>D-ribulose 5-phosphate = D-xylulose 5-phosphate</text>
        <dbReference type="Rhea" id="RHEA:13677"/>
        <dbReference type="ChEBI" id="CHEBI:57737"/>
        <dbReference type="ChEBI" id="CHEBI:58121"/>
        <dbReference type="EC" id="5.1.3.1"/>
    </reaction>
</comment>
<evidence type="ECO:0000256" key="28">
    <source>
        <dbReference type="ARBA" id="ARBA00066458"/>
    </source>
</evidence>
<evidence type="ECO:0000256" key="16">
    <source>
        <dbReference type="ARBA" id="ARBA00022643"/>
    </source>
</evidence>
<dbReference type="UniPathway" id="UPA00115">
    <property type="reaction ID" value="UER00411"/>
</dbReference>
<evidence type="ECO:0000256" key="15">
    <source>
        <dbReference type="ARBA" id="ARBA00022630"/>
    </source>
</evidence>
<comment type="similarity">
    <text evidence="10">Belongs to the ribulose-phosphate 3-epimerase family.</text>
</comment>
<dbReference type="InterPro" id="IPR037396">
    <property type="entry name" value="FMN_HAD"/>
</dbReference>
<evidence type="ECO:0000256" key="6">
    <source>
        <dbReference type="ARBA" id="ARBA00001954"/>
    </source>
</evidence>
<dbReference type="PANTHER" id="PTHR10578:SF82">
    <property type="entry name" value="CYTOCHROME B2, PUTATIVE (AFU_ORTHOLOGUE AFUA_1G07200)-RELATED"/>
    <property type="match status" value="1"/>
</dbReference>
<keyword evidence="15" id="KW-0285">Flavoprotein</keyword>
<dbReference type="InterPro" id="IPR000056">
    <property type="entry name" value="Ribul_P_3_epim-like"/>
</dbReference>
<proteinExistence type="inferred from homology"/>
<evidence type="ECO:0000256" key="10">
    <source>
        <dbReference type="ARBA" id="ARBA00009541"/>
    </source>
</evidence>
<evidence type="ECO:0000256" key="22">
    <source>
        <dbReference type="ARBA" id="ARBA00023285"/>
    </source>
</evidence>
<reference evidence="33 34" key="1">
    <citation type="submission" date="2020-05" db="EMBL/GenBank/DDBJ databases">
        <title>Identification and distribution of gene clusters putatively required for synthesis of sphingolipid metabolism inhibitors in phylogenetically diverse species of the filamentous fungus Fusarium.</title>
        <authorList>
            <person name="Kim H.-S."/>
            <person name="Busman M."/>
            <person name="Brown D.W."/>
            <person name="Divon H."/>
            <person name="Uhlig S."/>
            <person name="Proctor R.H."/>
        </authorList>
    </citation>
    <scope>NUCLEOTIDE SEQUENCE [LARGE SCALE GENOMIC DNA]</scope>
    <source>
        <strain evidence="33 34">NRRL 25196</strain>
    </source>
</reference>
<dbReference type="InterPro" id="IPR026019">
    <property type="entry name" value="Ribul_P_3_epim"/>
</dbReference>
<evidence type="ECO:0000256" key="19">
    <source>
        <dbReference type="ARBA" id="ARBA00023004"/>
    </source>
</evidence>
<organism evidence="33 34">
    <name type="scientific">Fusarium napiforme</name>
    <dbReference type="NCBI Taxonomy" id="42672"/>
    <lineage>
        <taxon>Eukaryota</taxon>
        <taxon>Fungi</taxon>
        <taxon>Dikarya</taxon>
        <taxon>Ascomycota</taxon>
        <taxon>Pezizomycotina</taxon>
        <taxon>Sordariomycetes</taxon>
        <taxon>Hypocreomycetidae</taxon>
        <taxon>Hypocreales</taxon>
        <taxon>Nectriaceae</taxon>
        <taxon>Fusarium</taxon>
        <taxon>Fusarium fujikuroi species complex</taxon>
    </lineage>
</organism>
<evidence type="ECO:0000256" key="7">
    <source>
        <dbReference type="ARBA" id="ARBA00001970"/>
    </source>
</evidence>
<keyword evidence="17" id="KW-0479">Metal-binding</keyword>
<dbReference type="AlphaFoldDB" id="A0A8H5JAC6"/>
<dbReference type="GO" id="GO:0020037">
    <property type="term" value="F:heme binding"/>
    <property type="evidence" value="ECO:0007669"/>
    <property type="project" value="InterPro"/>
</dbReference>
<dbReference type="PANTHER" id="PTHR10578">
    <property type="entry name" value="S -2-HYDROXY-ACID OXIDASE-RELATED"/>
    <property type="match status" value="1"/>
</dbReference>
<feature type="compositionally biased region" description="Polar residues" evidence="30">
    <location>
        <begin position="337"/>
        <end position="355"/>
    </location>
</feature>
<keyword evidence="34" id="KW-1185">Reference proteome</keyword>
<dbReference type="PROSITE" id="PS51349">
    <property type="entry name" value="FMN_HYDROXY_ACID_DH_2"/>
    <property type="match status" value="1"/>
</dbReference>
<evidence type="ECO:0000256" key="4">
    <source>
        <dbReference type="ARBA" id="ARBA00001941"/>
    </source>
</evidence>
<keyword evidence="21" id="KW-0413">Isomerase</keyword>
<evidence type="ECO:0000256" key="24">
    <source>
        <dbReference type="ARBA" id="ARBA00030599"/>
    </source>
</evidence>
<dbReference type="Gene3D" id="3.10.120.10">
    <property type="entry name" value="Cytochrome b5-like heme/steroid binding domain"/>
    <property type="match status" value="1"/>
</dbReference>
<dbReference type="InterPro" id="IPR013785">
    <property type="entry name" value="Aldolase_TIM"/>
</dbReference>
<comment type="subcellular location">
    <subcellularLocation>
        <location evidence="8">Mitochondrion intermembrane space</location>
    </subcellularLocation>
</comment>
<keyword evidence="20" id="KW-0496">Mitochondrion</keyword>
<evidence type="ECO:0000259" key="31">
    <source>
        <dbReference type="PROSITE" id="PS50255"/>
    </source>
</evidence>
<evidence type="ECO:0000256" key="20">
    <source>
        <dbReference type="ARBA" id="ARBA00023128"/>
    </source>
</evidence>
<comment type="pathway">
    <text evidence="9">Carbohydrate degradation; pentose phosphate pathway; D-xylulose 5-phosphate from D-ribulose 5-phosphate (non-oxidative stage): step 1/1.</text>
</comment>
<dbReference type="PROSITE" id="PS01085">
    <property type="entry name" value="RIBUL_P_3_EPIMER_1"/>
    <property type="match status" value="1"/>
</dbReference>
<feature type="region of interest" description="Disordered" evidence="30">
    <location>
        <begin position="334"/>
        <end position="359"/>
    </location>
</feature>
<dbReference type="FunFam" id="3.20.20.70:FF:000130">
    <property type="entry name" value="Ribulose-phosphate 3-epimerase"/>
    <property type="match status" value="1"/>
</dbReference>
<evidence type="ECO:0000256" key="14">
    <source>
        <dbReference type="ARBA" id="ARBA00022617"/>
    </source>
</evidence>
<dbReference type="InterPro" id="IPR011060">
    <property type="entry name" value="RibuloseP-bd_barrel"/>
</dbReference>
<sequence length="744" mass="81227">MAPKTIIAPSILSADFAQLGHDCARTMEQGADWLHVDIMDGHFVPNITFGPPVVASIRGHVDQPTEAHGRGTFDCHMMIAELTPRCQPKKWVKEFKKAGCNLYCFHYEAAFSSAAESPEQQTDEKTNPKALIRYIHDQGLLAGIAIKPDTSVDVLWEIMENSDEKERPDMVLVMTVYPGFGGQKFMASELPKVQALREKYPELNIEVDGGLGPKTIDEAADAGANVIVAGSAVFGAKDPSEVIAQLRQAVDARSANMAKIFDAAEVAKHNTPESCWVILYGKVYDVTEFLPTHPGGKKIILKLAGKDATDEYDPVHPPGTLEENLRPENILGEVNPETLTDSQSTGENTTTQSRDNYPPPMASLMNLDEIEEEATKRISKKAWAYYFSAADDLFSKTYNNYVYKNILLRPRVFVDCTACDLSTTLIGNRVGLPIFVAPAAMARLAHPDGERGIAKACSRFGAMQIVSNNASMTPEQIIEGAKPGQTFGWQLYVQNQREKSEAMLKRINAMREYYKFICLTLDAPVPGKRELDEKQNFDYSEPSPASGESKPGAGGVGQQLFFGTAADLTWKTTLPWLAAHTDLPIVLKGLQTHEDAYLAAKYAPQVKAIILSNHGGRALDTAPPAIHTLLEIRKYCPEVLSKVQIWVDGGIKRGTDVVKALCLGASGVGIGRGALFGLGAGGQAGVERTLEILEAETATCMRLIGAKNISELGPKFVNARQVERDIYDGDSGLDRQGLWTKSKL</sequence>
<evidence type="ECO:0000256" key="12">
    <source>
        <dbReference type="ARBA" id="ARBA00013188"/>
    </source>
</evidence>
<dbReference type="GO" id="GO:0005975">
    <property type="term" value="P:carbohydrate metabolic process"/>
    <property type="evidence" value="ECO:0007669"/>
    <property type="project" value="InterPro"/>
</dbReference>
<dbReference type="Proteomes" id="UP000574317">
    <property type="component" value="Unassembled WGS sequence"/>
</dbReference>
<keyword evidence="16" id="KW-0288">FMN</keyword>
<evidence type="ECO:0000259" key="32">
    <source>
        <dbReference type="PROSITE" id="PS51349"/>
    </source>
</evidence>
<dbReference type="PROSITE" id="PS01086">
    <property type="entry name" value="RIBUL_P_3_EPIMER_2"/>
    <property type="match status" value="1"/>
</dbReference>
<evidence type="ECO:0000313" key="34">
    <source>
        <dbReference type="Proteomes" id="UP000574317"/>
    </source>
</evidence>
<dbReference type="FunFam" id="3.10.120.10:FF:000012">
    <property type="entry name" value="Mitochondrial cytochrome b2, putative"/>
    <property type="match status" value="1"/>
</dbReference>
<evidence type="ECO:0000256" key="8">
    <source>
        <dbReference type="ARBA" id="ARBA00004569"/>
    </source>
</evidence>
<dbReference type="GO" id="GO:0005758">
    <property type="term" value="C:mitochondrial intermembrane space"/>
    <property type="evidence" value="ECO:0007669"/>
    <property type="project" value="UniProtKB-SubCell"/>
</dbReference>
<comment type="cofactor">
    <cofactor evidence="7">
        <name>heme b</name>
        <dbReference type="ChEBI" id="CHEBI:60344"/>
    </cofactor>
</comment>
<accession>A0A8H5JAC6</accession>
<dbReference type="HAMAP" id="MF_02227">
    <property type="entry name" value="RPE"/>
    <property type="match status" value="1"/>
</dbReference>
<comment type="similarity">
    <text evidence="26">In the C-terminal section; belongs to the FMN-dependent alpha-hydroxy acid dehydrogenase family.</text>
</comment>
<evidence type="ECO:0000256" key="1">
    <source>
        <dbReference type="ARBA" id="ARBA00001782"/>
    </source>
</evidence>
<dbReference type="PROSITE" id="PS50255">
    <property type="entry name" value="CYTOCHROME_B5_2"/>
    <property type="match status" value="1"/>
</dbReference>
<evidence type="ECO:0000256" key="11">
    <source>
        <dbReference type="ARBA" id="ARBA00011881"/>
    </source>
</evidence>
<dbReference type="SUPFAM" id="SSF55856">
    <property type="entry name" value="Cytochrome b5-like heme/steroid binding domain"/>
    <property type="match status" value="1"/>
</dbReference>
<dbReference type="PROSITE" id="PS00191">
    <property type="entry name" value="CYTOCHROME_B5_1"/>
    <property type="match status" value="1"/>
</dbReference>
<comment type="cofactor">
    <cofactor evidence="2">
        <name>FMN</name>
        <dbReference type="ChEBI" id="CHEBI:58210"/>
    </cofactor>
</comment>
<evidence type="ECO:0000256" key="18">
    <source>
        <dbReference type="ARBA" id="ARBA00023002"/>
    </source>
</evidence>
<evidence type="ECO:0000256" key="30">
    <source>
        <dbReference type="SAM" id="MobiDB-lite"/>
    </source>
</evidence>
<dbReference type="InterPro" id="IPR036400">
    <property type="entry name" value="Cyt_B5-like_heme/steroid_sf"/>
</dbReference>
<dbReference type="EC" id="5.1.3.1" evidence="12"/>
<dbReference type="Pfam" id="PF00834">
    <property type="entry name" value="Ribul_P_3_epim"/>
    <property type="match status" value="1"/>
</dbReference>
<dbReference type="Pfam" id="PF00173">
    <property type="entry name" value="Cyt-b5"/>
    <property type="match status" value="1"/>
</dbReference>
<evidence type="ECO:0000256" key="27">
    <source>
        <dbReference type="ARBA" id="ARBA00061589"/>
    </source>
</evidence>
<name>A0A8H5JAC6_9HYPO</name>
<dbReference type="NCBIfam" id="NF004076">
    <property type="entry name" value="PRK05581.1-4"/>
    <property type="match status" value="1"/>
</dbReference>
<comment type="similarity">
    <text evidence="27">In the N-terminal section; belongs to the cytochrome b5 family.</text>
</comment>
<keyword evidence="14" id="KW-0349">Heme</keyword>
<evidence type="ECO:0000256" key="5">
    <source>
        <dbReference type="ARBA" id="ARBA00001947"/>
    </source>
</evidence>
<comment type="caution">
    <text evidence="33">The sequence shown here is derived from an EMBL/GenBank/DDBJ whole genome shotgun (WGS) entry which is preliminary data.</text>
</comment>
<feature type="domain" description="FMN hydroxy acid dehydrogenase" evidence="32">
    <location>
        <begin position="359"/>
        <end position="722"/>
    </location>
</feature>
<keyword evidence="19" id="KW-0408">Iron</keyword>
<dbReference type="InterPro" id="IPR000262">
    <property type="entry name" value="FMN-dep_DH"/>
</dbReference>
<evidence type="ECO:0000256" key="9">
    <source>
        <dbReference type="ARBA" id="ARBA00005016"/>
    </source>
</evidence>
<dbReference type="GO" id="GO:0006098">
    <property type="term" value="P:pentose-phosphate shunt"/>
    <property type="evidence" value="ECO:0007669"/>
    <property type="project" value="UniProtKB-UniPathway"/>
</dbReference>
<gene>
    <name evidence="33" type="ORF">FNAPI_7538</name>
</gene>
<comment type="cofactor">
    <cofactor evidence="3">
        <name>Mn(2+)</name>
        <dbReference type="ChEBI" id="CHEBI:29035"/>
    </cofactor>
</comment>
<comment type="cofactor">
    <cofactor evidence="5">
        <name>Zn(2+)</name>
        <dbReference type="ChEBI" id="CHEBI:29105"/>
    </cofactor>
</comment>
<comment type="catalytic activity">
    <reaction evidence="25">
        <text>(S)-lactate + 2 Fe(III)-[cytochrome c] = 2 Fe(II)-[cytochrome c] + pyruvate + 2 H(+)</text>
        <dbReference type="Rhea" id="RHEA:19909"/>
        <dbReference type="Rhea" id="RHEA-COMP:10350"/>
        <dbReference type="Rhea" id="RHEA-COMP:14399"/>
        <dbReference type="ChEBI" id="CHEBI:15361"/>
        <dbReference type="ChEBI" id="CHEBI:15378"/>
        <dbReference type="ChEBI" id="CHEBI:16651"/>
        <dbReference type="ChEBI" id="CHEBI:29033"/>
        <dbReference type="ChEBI" id="CHEBI:29034"/>
        <dbReference type="EC" id="1.1.2.3"/>
    </reaction>
    <physiologicalReaction direction="left-to-right" evidence="25">
        <dbReference type="Rhea" id="RHEA:19910"/>
    </physiologicalReaction>
</comment>
<dbReference type="SMART" id="SM01117">
    <property type="entry name" value="Cyt-b5"/>
    <property type="match status" value="1"/>
</dbReference>
<evidence type="ECO:0000256" key="3">
    <source>
        <dbReference type="ARBA" id="ARBA00001936"/>
    </source>
</evidence>
<dbReference type="EC" id="1.1.2.3" evidence="28"/>
<dbReference type="EMBL" id="JAAOAO010000278">
    <property type="protein sequence ID" value="KAF5551036.1"/>
    <property type="molecule type" value="Genomic_DNA"/>
</dbReference>
<comment type="subunit">
    <text evidence="11">Homotetramer.</text>
</comment>
<keyword evidence="22" id="KW-0170">Cobalt</keyword>
<dbReference type="CDD" id="cd02922">
    <property type="entry name" value="FCB2_FMN"/>
    <property type="match status" value="1"/>
</dbReference>
<dbReference type="GO" id="GO:0004750">
    <property type="term" value="F:D-ribulose-phosphate 3-epimerase activity"/>
    <property type="evidence" value="ECO:0007669"/>
    <property type="project" value="UniProtKB-EC"/>
</dbReference>
<evidence type="ECO:0000256" key="23">
    <source>
        <dbReference type="ARBA" id="ARBA00029933"/>
    </source>
</evidence>
<dbReference type="GO" id="GO:0004460">
    <property type="term" value="F:L-lactate dehydrogenase (cytochrome) activity"/>
    <property type="evidence" value="ECO:0007669"/>
    <property type="project" value="UniProtKB-EC"/>
</dbReference>
<dbReference type="SUPFAM" id="SSF51366">
    <property type="entry name" value="Ribulose-phoshate binding barrel"/>
    <property type="match status" value="1"/>
</dbReference>
<evidence type="ECO:0000256" key="21">
    <source>
        <dbReference type="ARBA" id="ARBA00023235"/>
    </source>
</evidence>
<dbReference type="GO" id="GO:0046872">
    <property type="term" value="F:metal ion binding"/>
    <property type="evidence" value="ECO:0007669"/>
    <property type="project" value="UniProtKB-KW"/>
</dbReference>
<keyword evidence="18" id="KW-0560">Oxidoreductase</keyword>
<evidence type="ECO:0000256" key="2">
    <source>
        <dbReference type="ARBA" id="ARBA00001917"/>
    </source>
</evidence>
<evidence type="ECO:0000256" key="26">
    <source>
        <dbReference type="ARBA" id="ARBA00061137"/>
    </source>
</evidence>
<protein>
    <recommendedName>
        <fullName evidence="29">L-lactate dehydrogenase (cytochrome)</fullName>
        <ecNumber evidence="28">1.1.2.3</ecNumber>
        <ecNumber evidence="12">5.1.3.1</ecNumber>
    </recommendedName>
    <alternativeName>
        <fullName evidence="24">Pentose-5-phosphate 3-epimerase</fullName>
    </alternativeName>
    <alternativeName>
        <fullName evidence="23">RPE</fullName>
    </alternativeName>
    <alternativeName>
        <fullName evidence="13">Ribulose-phosphate 3-epimerase</fullName>
    </alternativeName>
</protein>
<evidence type="ECO:0000256" key="17">
    <source>
        <dbReference type="ARBA" id="ARBA00022723"/>
    </source>
</evidence>
<evidence type="ECO:0000256" key="25">
    <source>
        <dbReference type="ARBA" id="ARBA00052399"/>
    </source>
</evidence>
<evidence type="ECO:0000313" key="33">
    <source>
        <dbReference type="EMBL" id="KAF5551036.1"/>
    </source>
</evidence>
<dbReference type="CDD" id="cd00429">
    <property type="entry name" value="RPE"/>
    <property type="match status" value="1"/>
</dbReference>
<comment type="cofactor">
    <cofactor evidence="6">
        <name>Fe(2+)</name>
        <dbReference type="ChEBI" id="CHEBI:29033"/>
    </cofactor>
</comment>
<dbReference type="SUPFAM" id="SSF51395">
    <property type="entry name" value="FMN-linked oxidoreductases"/>
    <property type="match status" value="1"/>
</dbReference>
<dbReference type="PRINTS" id="PR00363">
    <property type="entry name" value="CYTOCHROMEB5"/>
</dbReference>
<feature type="domain" description="Cytochrome b5 heme-binding" evidence="31">
    <location>
        <begin position="258"/>
        <end position="335"/>
    </location>
</feature>
<dbReference type="Gene3D" id="3.20.20.70">
    <property type="entry name" value="Aldolase class I"/>
    <property type="match status" value="2"/>
</dbReference>
<dbReference type="InterPro" id="IPR018506">
    <property type="entry name" value="Cyt_B5_heme-BS"/>
</dbReference>
<evidence type="ECO:0000256" key="29">
    <source>
        <dbReference type="ARBA" id="ARBA00068515"/>
    </source>
</evidence>